<dbReference type="InterPro" id="IPR001650">
    <property type="entry name" value="Helicase_C-like"/>
</dbReference>
<accession>A0A7I8WJK4</accession>
<evidence type="ECO:0000256" key="1">
    <source>
        <dbReference type="ARBA" id="ARBA00012552"/>
    </source>
</evidence>
<dbReference type="CDD" id="cd18787">
    <property type="entry name" value="SF2_C_DEAD"/>
    <property type="match status" value="1"/>
</dbReference>
<reference evidence="13" key="1">
    <citation type="submission" date="2020-09" db="EMBL/GenBank/DDBJ databases">
        <authorList>
            <person name="Kikuchi T."/>
        </authorList>
    </citation>
    <scope>NUCLEOTIDE SEQUENCE</scope>
    <source>
        <strain evidence="13">Ka4C1</strain>
    </source>
</reference>
<dbReference type="Proteomes" id="UP000582659">
    <property type="component" value="Unassembled WGS sequence"/>
</dbReference>
<feature type="domain" description="DEAD-box RNA helicase Q" evidence="12">
    <location>
        <begin position="222"/>
        <end position="250"/>
    </location>
</feature>
<dbReference type="EC" id="3.6.4.13" evidence="1"/>
<feature type="compositionally biased region" description="Basic and acidic residues" evidence="9">
    <location>
        <begin position="29"/>
        <end position="51"/>
    </location>
</feature>
<organism evidence="13 14">
    <name type="scientific">Bursaphelenchus xylophilus</name>
    <name type="common">Pinewood nematode worm</name>
    <name type="synonym">Aphelenchoides xylophilus</name>
    <dbReference type="NCBI Taxonomy" id="6326"/>
    <lineage>
        <taxon>Eukaryota</taxon>
        <taxon>Metazoa</taxon>
        <taxon>Ecdysozoa</taxon>
        <taxon>Nematoda</taxon>
        <taxon>Chromadorea</taxon>
        <taxon>Rhabditida</taxon>
        <taxon>Tylenchina</taxon>
        <taxon>Tylenchomorpha</taxon>
        <taxon>Aphelenchoidea</taxon>
        <taxon>Aphelenchoididae</taxon>
        <taxon>Bursaphelenchus</taxon>
    </lineage>
</organism>
<comment type="caution">
    <text evidence="13">The sequence shown here is derived from an EMBL/GenBank/DDBJ whole genome shotgun (WGS) entry which is preliminary data.</text>
</comment>
<dbReference type="FunFam" id="3.40.50.300:FF:000079">
    <property type="entry name" value="probable ATP-dependent RNA helicase DDX17"/>
    <property type="match status" value="1"/>
</dbReference>
<dbReference type="GO" id="GO:0003724">
    <property type="term" value="F:RNA helicase activity"/>
    <property type="evidence" value="ECO:0007669"/>
    <property type="project" value="UniProtKB-EC"/>
</dbReference>
<comment type="catalytic activity">
    <reaction evidence="6">
        <text>ATP + H2O = ADP + phosphate + H(+)</text>
        <dbReference type="Rhea" id="RHEA:13065"/>
        <dbReference type="ChEBI" id="CHEBI:15377"/>
        <dbReference type="ChEBI" id="CHEBI:15378"/>
        <dbReference type="ChEBI" id="CHEBI:30616"/>
        <dbReference type="ChEBI" id="CHEBI:43474"/>
        <dbReference type="ChEBI" id="CHEBI:456216"/>
        <dbReference type="EC" id="3.6.4.13"/>
    </reaction>
</comment>
<dbReference type="InterPro" id="IPR014001">
    <property type="entry name" value="Helicase_ATP-bd"/>
</dbReference>
<sequence length="741" mass="83224">MSYSNVPPPKSLLGRTQGYTSYDRDQDEDTQKYDSLCKKGRKSDSAHPRDDQSDEEYFNDDEDERKPRTSKKKDESNEEEEVDELELFMAEIEQQAKKDVEKSKEKESSGNIAGGGTGREDIDAEDMQESYFKFLEDYKERHPEEDEDNFEYDEDGNVIWTWKKVIDPLPSCDHSKFQYPEFKACFYKEHEDISKLTPVQVFELRNSLDIKVYGADPPKPCVSFAHFNLDDKLMSRLRKSEFSKPTSIQAQAIPTALSGRDVLGLAKTGSGKTLAYVIPAVVHVVSQSYHGCSSRGPIAVVIVPTRELALQVYEEFRFYARPYELSIVCAHGGGNKYEQGKALKTGCDICIATPGRMIDFVKSESTDLIRTSFLVFDEADRMFDMGFEAQVKSIADHVRPDRQCLMFSATFPSKIEKLTSYALSHPVKIVCGDVGEANADVMQHVLFLPSVEQKWQWLCLNIIKFCADGKVIVFVTKKLNAEIVAEKLKQNNVDLVLLHGDMLQAERSERLKTFRSSVPCLVATDVAARGLDIPEVKTVVNFDIARDINTHVHRIGRTGRAGQKGDAFTLMTSEDKEFAGPLIQNLENAGQEAPPELIELAKTSKWYIENGSGQQQGKTRVGLGFTGSSKHRDVPSDFTKPKDNVTHQIEKAKNVASSSTGLGLTRLATMRHYLSSSYKGSFTRASTDESPTISYTDPTPSRLQPNPTGPAKKKSRCFDNSFQSRFPKEDALQQLHNCWGT</sequence>
<dbReference type="SMART" id="SM00487">
    <property type="entry name" value="DEXDc"/>
    <property type="match status" value="1"/>
</dbReference>
<feature type="compositionally biased region" description="Basic and acidic residues" evidence="9">
    <location>
        <begin position="630"/>
        <end position="640"/>
    </location>
</feature>
<feature type="compositionally biased region" description="Polar residues" evidence="9">
    <location>
        <begin position="679"/>
        <end position="706"/>
    </location>
</feature>
<evidence type="ECO:0000259" key="12">
    <source>
        <dbReference type="PROSITE" id="PS51195"/>
    </source>
</evidence>
<dbReference type="SMR" id="A0A7I8WJK4"/>
<evidence type="ECO:0000256" key="6">
    <source>
        <dbReference type="ARBA" id="ARBA00047984"/>
    </source>
</evidence>
<feature type="short sequence motif" description="Q motif" evidence="7">
    <location>
        <begin position="222"/>
        <end position="250"/>
    </location>
</feature>
<dbReference type="SUPFAM" id="SSF52540">
    <property type="entry name" value="P-loop containing nucleoside triphosphate hydrolases"/>
    <property type="match status" value="2"/>
</dbReference>
<gene>
    <name evidence="13" type="ORF">BXYJ_LOCUS6597</name>
</gene>
<keyword evidence="5 8" id="KW-0067">ATP-binding</keyword>
<dbReference type="Pfam" id="PF00270">
    <property type="entry name" value="DEAD"/>
    <property type="match status" value="1"/>
</dbReference>
<dbReference type="SMART" id="SM00490">
    <property type="entry name" value="HELICc"/>
    <property type="match status" value="1"/>
</dbReference>
<evidence type="ECO:0000256" key="7">
    <source>
        <dbReference type="PROSITE-ProRule" id="PRU00552"/>
    </source>
</evidence>
<proteinExistence type="inferred from homology"/>
<dbReference type="OrthoDB" id="196131at2759"/>
<evidence type="ECO:0000256" key="2">
    <source>
        <dbReference type="ARBA" id="ARBA00022741"/>
    </source>
</evidence>
<comment type="similarity">
    <text evidence="8">Belongs to the DEAD box helicase family.</text>
</comment>
<dbReference type="PROSITE" id="PS51194">
    <property type="entry name" value="HELICASE_CTER"/>
    <property type="match status" value="1"/>
</dbReference>
<evidence type="ECO:0000313" key="13">
    <source>
        <dbReference type="EMBL" id="CAD5221276.1"/>
    </source>
</evidence>
<evidence type="ECO:0000256" key="5">
    <source>
        <dbReference type="ARBA" id="ARBA00022840"/>
    </source>
</evidence>
<feature type="compositionally biased region" description="Basic and acidic residues" evidence="9">
    <location>
        <begin position="64"/>
        <end position="75"/>
    </location>
</feature>
<dbReference type="EMBL" id="CAJFDI010000003">
    <property type="protein sequence ID" value="CAD5221276.1"/>
    <property type="molecule type" value="Genomic_DNA"/>
</dbReference>
<dbReference type="GO" id="GO:0016787">
    <property type="term" value="F:hydrolase activity"/>
    <property type="evidence" value="ECO:0007669"/>
    <property type="project" value="UniProtKB-KW"/>
</dbReference>
<dbReference type="InterPro" id="IPR027417">
    <property type="entry name" value="P-loop_NTPase"/>
</dbReference>
<dbReference type="AlphaFoldDB" id="A0A7I8WJK4"/>
<dbReference type="PANTHER" id="PTHR47958">
    <property type="entry name" value="ATP-DEPENDENT RNA HELICASE DBP3"/>
    <property type="match status" value="1"/>
</dbReference>
<dbReference type="GO" id="GO:0005524">
    <property type="term" value="F:ATP binding"/>
    <property type="evidence" value="ECO:0007669"/>
    <property type="project" value="UniProtKB-KW"/>
</dbReference>
<feature type="compositionally biased region" description="Acidic residues" evidence="9">
    <location>
        <begin position="76"/>
        <end position="86"/>
    </location>
</feature>
<dbReference type="Pfam" id="PF00271">
    <property type="entry name" value="Helicase_C"/>
    <property type="match status" value="1"/>
</dbReference>
<evidence type="ECO:0000259" key="11">
    <source>
        <dbReference type="PROSITE" id="PS51194"/>
    </source>
</evidence>
<name>A0A7I8WJK4_BURXY</name>
<evidence type="ECO:0000259" key="10">
    <source>
        <dbReference type="PROSITE" id="PS51192"/>
    </source>
</evidence>
<dbReference type="PROSITE" id="PS00039">
    <property type="entry name" value="DEAD_ATP_HELICASE"/>
    <property type="match status" value="1"/>
</dbReference>
<feature type="compositionally biased region" description="Acidic residues" evidence="9">
    <location>
        <begin position="52"/>
        <end position="63"/>
    </location>
</feature>
<keyword evidence="2 8" id="KW-0547">Nucleotide-binding</keyword>
<dbReference type="InterPro" id="IPR011545">
    <property type="entry name" value="DEAD/DEAH_box_helicase_dom"/>
</dbReference>
<feature type="region of interest" description="Disordered" evidence="9">
    <location>
        <begin position="612"/>
        <end position="640"/>
    </location>
</feature>
<dbReference type="InterPro" id="IPR014014">
    <property type="entry name" value="RNA_helicase_DEAD_Q_motif"/>
</dbReference>
<dbReference type="InterPro" id="IPR000629">
    <property type="entry name" value="RNA-helicase_DEAD-box_CS"/>
</dbReference>
<evidence type="ECO:0000256" key="3">
    <source>
        <dbReference type="ARBA" id="ARBA00022801"/>
    </source>
</evidence>
<evidence type="ECO:0000256" key="8">
    <source>
        <dbReference type="RuleBase" id="RU000492"/>
    </source>
</evidence>
<evidence type="ECO:0000256" key="4">
    <source>
        <dbReference type="ARBA" id="ARBA00022806"/>
    </source>
</evidence>
<dbReference type="Proteomes" id="UP000659654">
    <property type="component" value="Unassembled WGS sequence"/>
</dbReference>
<feature type="compositionally biased region" description="Pro residues" evidence="9">
    <location>
        <begin position="1"/>
        <end position="10"/>
    </location>
</feature>
<feature type="region of interest" description="Disordered" evidence="9">
    <location>
        <begin position="679"/>
        <end position="717"/>
    </location>
</feature>
<feature type="domain" description="Helicase C-terminal" evidence="11">
    <location>
        <begin position="458"/>
        <end position="601"/>
    </location>
</feature>
<dbReference type="GO" id="GO:0043186">
    <property type="term" value="C:P granule"/>
    <property type="evidence" value="ECO:0007669"/>
    <property type="project" value="UniProtKB-ARBA"/>
</dbReference>
<dbReference type="Gene3D" id="3.40.50.300">
    <property type="entry name" value="P-loop containing nucleotide triphosphate hydrolases"/>
    <property type="match status" value="2"/>
</dbReference>
<dbReference type="PROSITE" id="PS51195">
    <property type="entry name" value="Q_MOTIF"/>
    <property type="match status" value="1"/>
</dbReference>
<protein>
    <recommendedName>
        <fullName evidence="1">RNA helicase</fullName>
        <ecNumber evidence="1">3.6.4.13</ecNumber>
    </recommendedName>
</protein>
<keyword evidence="14" id="KW-1185">Reference proteome</keyword>
<dbReference type="EMBL" id="CAJFCV020000003">
    <property type="protein sequence ID" value="CAG9108113.1"/>
    <property type="molecule type" value="Genomic_DNA"/>
</dbReference>
<feature type="compositionally biased region" description="Basic and acidic residues" evidence="9">
    <location>
        <begin position="94"/>
        <end position="108"/>
    </location>
</feature>
<evidence type="ECO:0000313" key="14">
    <source>
        <dbReference type="Proteomes" id="UP000659654"/>
    </source>
</evidence>
<dbReference type="GO" id="GO:0003676">
    <property type="term" value="F:nucleic acid binding"/>
    <property type="evidence" value="ECO:0007669"/>
    <property type="project" value="InterPro"/>
</dbReference>
<feature type="region of interest" description="Disordered" evidence="9">
    <location>
        <begin position="1"/>
        <end position="124"/>
    </location>
</feature>
<keyword evidence="4 8" id="KW-0347">Helicase</keyword>
<evidence type="ECO:0000256" key="9">
    <source>
        <dbReference type="SAM" id="MobiDB-lite"/>
    </source>
</evidence>
<dbReference type="PROSITE" id="PS51192">
    <property type="entry name" value="HELICASE_ATP_BIND_1"/>
    <property type="match status" value="1"/>
</dbReference>
<feature type="domain" description="Helicase ATP-binding" evidence="10">
    <location>
        <begin position="253"/>
        <end position="429"/>
    </location>
</feature>
<keyword evidence="3 8" id="KW-0378">Hydrolase</keyword>